<organism evidence="13">
    <name type="scientific">uncultured Woeseiaceae bacterium</name>
    <dbReference type="NCBI Taxonomy" id="1983305"/>
    <lineage>
        <taxon>Bacteria</taxon>
        <taxon>Pseudomonadati</taxon>
        <taxon>Pseudomonadota</taxon>
        <taxon>Gammaproteobacteria</taxon>
        <taxon>Woeseiales</taxon>
        <taxon>Woeseiaceae</taxon>
        <taxon>environmental samples</taxon>
    </lineage>
</organism>
<sequence length="391" mass="41635">MSGTAVYLDFAATTPIDPRVADAMQSCLSPGGTFANPASIHIAGRESAALVEKARQRLADLLGADPRCLIWTSGATESDNLAIMGAASFRAHRGKHLITMPTEHKAVTDTFAHLQKSGYDVTWLKPDADGLLSIDELESSIRADTQLVSIMHINNETGVIQDMRRIGELCHARDILFHTDAAQSVGKLPLDLGELSIDLLSLTAHKFYGPQGIGALYIADRPGCQVLPILHGGGQERRLRPGSLPVHQIVGAGTAAEITRQDMANDLAHVTTLRDRLWQGIKTLPGILRNGSADHSYPGILNISVPGVEGESLMLGLEPVCAASGSACNSTSGESSFVLRALGRDDALAQSAIRFSFGRTTTNDEIDVAVERYRWSVDHLLAIAPLAGPGG</sequence>
<name>A0A7D9H4Q6_9GAMM</name>
<dbReference type="Pfam" id="PF00266">
    <property type="entry name" value="Aminotran_5"/>
    <property type="match status" value="1"/>
</dbReference>
<reference evidence="13" key="1">
    <citation type="submission" date="2019-07" db="EMBL/GenBank/DDBJ databases">
        <authorList>
            <person name="Weber M."/>
            <person name="Kostadinov I."/>
            <person name="Kostadinov D I."/>
        </authorList>
    </citation>
    <scope>NUCLEOTIDE SEQUENCE</scope>
    <source>
        <strain evidence="13">Gfbio:sag-sample-m06:053724c1-46a9-4a36-b237-ea2bf867836b</strain>
    </source>
</reference>
<dbReference type="EMBL" id="LR633967">
    <property type="protein sequence ID" value="VUX55935.1"/>
    <property type="molecule type" value="Genomic_DNA"/>
</dbReference>
<evidence type="ECO:0000259" key="12">
    <source>
        <dbReference type="Pfam" id="PF00266"/>
    </source>
</evidence>
<dbReference type="InterPro" id="IPR015424">
    <property type="entry name" value="PyrdxlP-dep_Trfase"/>
</dbReference>
<dbReference type="SUPFAM" id="SSF53383">
    <property type="entry name" value="PLP-dependent transferases"/>
    <property type="match status" value="1"/>
</dbReference>
<proteinExistence type="inferred from homology"/>
<dbReference type="InterPro" id="IPR015421">
    <property type="entry name" value="PyrdxlP-dep_Trfase_major"/>
</dbReference>
<evidence type="ECO:0000256" key="10">
    <source>
        <dbReference type="ARBA" id="ARBA00050776"/>
    </source>
</evidence>
<dbReference type="EC" id="2.8.1.7" evidence="3"/>
<evidence type="ECO:0000256" key="1">
    <source>
        <dbReference type="ARBA" id="ARBA00001933"/>
    </source>
</evidence>
<dbReference type="PIRSF" id="PIRSF005572">
    <property type="entry name" value="NifS"/>
    <property type="match status" value="1"/>
</dbReference>
<evidence type="ECO:0000256" key="2">
    <source>
        <dbReference type="ARBA" id="ARBA00006490"/>
    </source>
</evidence>
<protein>
    <recommendedName>
        <fullName evidence="3">cysteine desulfurase</fullName>
        <ecNumber evidence="3">2.8.1.7</ecNumber>
    </recommendedName>
</protein>
<dbReference type="GO" id="GO:0051537">
    <property type="term" value="F:2 iron, 2 sulfur cluster binding"/>
    <property type="evidence" value="ECO:0007669"/>
    <property type="project" value="UniProtKB-KW"/>
</dbReference>
<evidence type="ECO:0000256" key="7">
    <source>
        <dbReference type="ARBA" id="ARBA00022898"/>
    </source>
</evidence>
<dbReference type="GO" id="GO:0031071">
    <property type="term" value="F:cysteine desulfurase activity"/>
    <property type="evidence" value="ECO:0007669"/>
    <property type="project" value="UniProtKB-EC"/>
</dbReference>
<dbReference type="Gene3D" id="3.40.640.10">
    <property type="entry name" value="Type I PLP-dependent aspartate aminotransferase-like (Major domain)"/>
    <property type="match status" value="1"/>
</dbReference>
<comment type="similarity">
    <text evidence="2">Belongs to the class-V pyridoxal-phosphate-dependent aminotransferase family. NifS/IscS subfamily.</text>
</comment>
<dbReference type="PANTHER" id="PTHR11601">
    <property type="entry name" value="CYSTEINE DESULFURYLASE FAMILY MEMBER"/>
    <property type="match status" value="1"/>
</dbReference>
<evidence type="ECO:0000313" key="13">
    <source>
        <dbReference type="EMBL" id="VUX55935.1"/>
    </source>
</evidence>
<comment type="catalytic activity">
    <reaction evidence="10">
        <text>(sulfur carrier)-H + L-cysteine = (sulfur carrier)-SH + L-alanine</text>
        <dbReference type="Rhea" id="RHEA:43892"/>
        <dbReference type="Rhea" id="RHEA-COMP:14737"/>
        <dbReference type="Rhea" id="RHEA-COMP:14739"/>
        <dbReference type="ChEBI" id="CHEBI:29917"/>
        <dbReference type="ChEBI" id="CHEBI:35235"/>
        <dbReference type="ChEBI" id="CHEBI:57972"/>
        <dbReference type="ChEBI" id="CHEBI:64428"/>
        <dbReference type="EC" id="2.8.1.7"/>
    </reaction>
</comment>
<keyword evidence="8" id="KW-0408">Iron</keyword>
<evidence type="ECO:0000256" key="9">
    <source>
        <dbReference type="ARBA" id="ARBA00023014"/>
    </source>
</evidence>
<dbReference type="InterPro" id="IPR015422">
    <property type="entry name" value="PyrdxlP-dep_Trfase_small"/>
</dbReference>
<keyword evidence="9" id="KW-0411">Iron-sulfur</keyword>
<keyword evidence="7" id="KW-0663">Pyridoxal phosphate</keyword>
<evidence type="ECO:0000256" key="3">
    <source>
        <dbReference type="ARBA" id="ARBA00012239"/>
    </source>
</evidence>
<dbReference type="AlphaFoldDB" id="A0A7D9H4Q6"/>
<feature type="domain" description="Aminotransferase class V" evidence="12">
    <location>
        <begin position="6"/>
        <end position="367"/>
    </location>
</feature>
<accession>A0A7D9H4Q6</accession>
<evidence type="ECO:0000256" key="8">
    <source>
        <dbReference type="ARBA" id="ARBA00023004"/>
    </source>
</evidence>
<evidence type="ECO:0000256" key="11">
    <source>
        <dbReference type="RuleBase" id="RU004504"/>
    </source>
</evidence>
<dbReference type="Gene3D" id="3.90.1150.10">
    <property type="entry name" value="Aspartate Aminotransferase, domain 1"/>
    <property type="match status" value="1"/>
</dbReference>
<evidence type="ECO:0000256" key="6">
    <source>
        <dbReference type="ARBA" id="ARBA00022723"/>
    </source>
</evidence>
<dbReference type="InterPro" id="IPR020578">
    <property type="entry name" value="Aminotrans_V_PyrdxlP_BS"/>
</dbReference>
<dbReference type="PROSITE" id="PS00595">
    <property type="entry name" value="AA_TRANSFER_CLASS_5"/>
    <property type="match status" value="1"/>
</dbReference>
<comment type="cofactor">
    <cofactor evidence="1 11">
        <name>pyridoxal 5'-phosphate</name>
        <dbReference type="ChEBI" id="CHEBI:597326"/>
    </cofactor>
</comment>
<evidence type="ECO:0000256" key="4">
    <source>
        <dbReference type="ARBA" id="ARBA00022679"/>
    </source>
</evidence>
<keyword evidence="5" id="KW-0001">2Fe-2S</keyword>
<dbReference type="GO" id="GO:0046872">
    <property type="term" value="F:metal ion binding"/>
    <property type="evidence" value="ECO:0007669"/>
    <property type="project" value="UniProtKB-KW"/>
</dbReference>
<evidence type="ECO:0000256" key="5">
    <source>
        <dbReference type="ARBA" id="ARBA00022714"/>
    </source>
</evidence>
<keyword evidence="4 13" id="KW-0808">Transferase</keyword>
<dbReference type="PANTHER" id="PTHR11601:SF34">
    <property type="entry name" value="CYSTEINE DESULFURASE"/>
    <property type="match status" value="1"/>
</dbReference>
<dbReference type="InterPro" id="IPR000192">
    <property type="entry name" value="Aminotrans_V_dom"/>
</dbReference>
<dbReference type="FunFam" id="3.40.640.10:FF:000003">
    <property type="entry name" value="Cysteine desulfurase IscS"/>
    <property type="match status" value="1"/>
</dbReference>
<keyword evidence="6" id="KW-0479">Metal-binding</keyword>
<gene>
    <name evidence="13" type="primary">iscS</name>
    <name evidence="13" type="ORF">JTBM06_V1_170022</name>
</gene>
<dbReference type="InterPro" id="IPR016454">
    <property type="entry name" value="Cysteine_dSase"/>
</dbReference>